<dbReference type="SUPFAM" id="SSF102114">
    <property type="entry name" value="Radical SAM enzymes"/>
    <property type="match status" value="1"/>
</dbReference>
<name>A0A1J5SV46_9ZZZZ</name>
<dbReference type="InterPro" id="IPR058240">
    <property type="entry name" value="rSAM_sf"/>
</dbReference>
<dbReference type="GO" id="GO:0003824">
    <property type="term" value="F:catalytic activity"/>
    <property type="evidence" value="ECO:0007669"/>
    <property type="project" value="InterPro"/>
</dbReference>
<evidence type="ECO:0000256" key="1">
    <source>
        <dbReference type="ARBA" id="ARBA00022691"/>
    </source>
</evidence>
<dbReference type="SFLD" id="SFLDS00029">
    <property type="entry name" value="Radical_SAM"/>
    <property type="match status" value="1"/>
</dbReference>
<evidence type="ECO:0000256" key="4">
    <source>
        <dbReference type="ARBA" id="ARBA00023014"/>
    </source>
</evidence>
<sequence>MSSWLESLSRVEALAEIELDEILVAEMERHRSPAGIRFHTPGFKTYVSSEIRDCGRNAWPAVSITGNDCALQCAHCRARVLAGMWPAKTPEALWRVANERIAAGARGMLLSGGSNRRNEVEYGPFCPTLRRIKDAYPDFKIAAHTALVDRAAAGRLEEAGVDVAMLDIIGAQQTIQEIYHLKRGVADFEDALQALGETSLRVVPHIVIGLHYGRFLGESAALEIVARHRHDALVLVVAMPHYAAPSRPFVVPDSADVGRFFMAARRALPDTPLLLGCARPAGRAKQQIDAYAVMAGMSGIAHPAEGVVELAARLGHEVSVSPSCCSVALGDEPTSRAATNIHDLIAPRAAGRIGGIPVMAAPEAAR</sequence>
<dbReference type="PANTHER" id="PTHR43288">
    <property type="entry name" value="BIOTIN SYNTHASE-RELATED PROTEIN, RADICAL SAM SUPERFAMILY"/>
    <property type="match status" value="1"/>
</dbReference>
<dbReference type="InterPro" id="IPR007197">
    <property type="entry name" value="rSAM"/>
</dbReference>
<dbReference type="GO" id="GO:0051536">
    <property type="term" value="F:iron-sulfur cluster binding"/>
    <property type="evidence" value="ECO:0007669"/>
    <property type="project" value="UniProtKB-KW"/>
</dbReference>
<organism evidence="5">
    <name type="scientific">mine drainage metagenome</name>
    <dbReference type="NCBI Taxonomy" id="410659"/>
    <lineage>
        <taxon>unclassified sequences</taxon>
        <taxon>metagenomes</taxon>
        <taxon>ecological metagenomes</taxon>
    </lineage>
</organism>
<keyword evidence="3" id="KW-0408">Iron</keyword>
<gene>
    <name evidence="5" type="ORF">GALL_140910</name>
</gene>
<keyword evidence="1" id="KW-0949">S-adenosyl-L-methionine</keyword>
<dbReference type="PANTHER" id="PTHR43288:SF2">
    <property type="entry name" value="RADICAL SAM CORE DOMAIN-CONTAINING PROTEIN"/>
    <property type="match status" value="1"/>
</dbReference>
<evidence type="ECO:0000256" key="2">
    <source>
        <dbReference type="ARBA" id="ARBA00022723"/>
    </source>
</evidence>
<dbReference type="SFLD" id="SFLDG01113">
    <property type="entry name" value="Uncharacterised_Radical_SAM_Su"/>
    <property type="match status" value="1"/>
</dbReference>
<dbReference type="AlphaFoldDB" id="A0A1J5SV46"/>
<protein>
    <recommendedName>
        <fullName evidence="6">Radical SAM protein</fullName>
    </recommendedName>
</protein>
<dbReference type="EMBL" id="MLJW01000062">
    <property type="protein sequence ID" value="OIR03910.1"/>
    <property type="molecule type" value="Genomic_DNA"/>
</dbReference>
<accession>A0A1J5SV46</accession>
<keyword evidence="4" id="KW-0411">Iron-sulfur</keyword>
<proteinExistence type="predicted"/>
<evidence type="ECO:0008006" key="6">
    <source>
        <dbReference type="Google" id="ProtNLM"/>
    </source>
</evidence>
<dbReference type="Gene3D" id="3.20.20.70">
    <property type="entry name" value="Aldolase class I"/>
    <property type="match status" value="1"/>
</dbReference>
<evidence type="ECO:0000256" key="3">
    <source>
        <dbReference type="ARBA" id="ARBA00023004"/>
    </source>
</evidence>
<comment type="caution">
    <text evidence="5">The sequence shown here is derived from an EMBL/GenBank/DDBJ whole genome shotgun (WGS) entry which is preliminary data.</text>
</comment>
<dbReference type="InterPro" id="IPR013785">
    <property type="entry name" value="Aldolase_TIM"/>
</dbReference>
<reference evidence="5" key="1">
    <citation type="submission" date="2016-10" db="EMBL/GenBank/DDBJ databases">
        <title>Sequence of Gallionella enrichment culture.</title>
        <authorList>
            <person name="Poehlein A."/>
            <person name="Muehling M."/>
            <person name="Daniel R."/>
        </authorList>
    </citation>
    <scope>NUCLEOTIDE SEQUENCE</scope>
</reference>
<keyword evidence="2" id="KW-0479">Metal-binding</keyword>
<dbReference type="GO" id="GO:0046872">
    <property type="term" value="F:metal ion binding"/>
    <property type="evidence" value="ECO:0007669"/>
    <property type="project" value="UniProtKB-KW"/>
</dbReference>
<evidence type="ECO:0000313" key="5">
    <source>
        <dbReference type="EMBL" id="OIR03910.1"/>
    </source>
</evidence>